<feature type="region of interest" description="Disordered" evidence="1">
    <location>
        <begin position="2252"/>
        <end position="2279"/>
    </location>
</feature>
<feature type="region of interest" description="Disordered" evidence="1">
    <location>
        <begin position="1247"/>
        <end position="1290"/>
    </location>
</feature>
<evidence type="ECO:0000256" key="1">
    <source>
        <dbReference type="SAM" id="MobiDB-lite"/>
    </source>
</evidence>
<feature type="region of interest" description="Disordered" evidence="1">
    <location>
        <begin position="81"/>
        <end position="102"/>
    </location>
</feature>
<feature type="region of interest" description="Disordered" evidence="1">
    <location>
        <begin position="2322"/>
        <end position="2362"/>
    </location>
</feature>
<protein>
    <submittedName>
        <fullName evidence="2">Uncharacterized protein</fullName>
    </submittedName>
</protein>
<evidence type="ECO:0000313" key="2">
    <source>
        <dbReference type="EMBL" id="KFG28042.1"/>
    </source>
</evidence>
<feature type="region of interest" description="Disordered" evidence="1">
    <location>
        <begin position="1789"/>
        <end position="1831"/>
    </location>
</feature>
<gene>
    <name evidence="2" type="ORF">TGP89_210210</name>
</gene>
<feature type="region of interest" description="Disordered" evidence="1">
    <location>
        <begin position="2124"/>
        <end position="2147"/>
    </location>
</feature>
<feature type="region of interest" description="Disordered" evidence="1">
    <location>
        <begin position="1628"/>
        <end position="1677"/>
    </location>
</feature>
<feature type="compositionally biased region" description="Polar residues" evidence="1">
    <location>
        <begin position="2333"/>
        <end position="2346"/>
    </location>
</feature>
<feature type="region of interest" description="Disordered" evidence="1">
    <location>
        <begin position="1565"/>
        <end position="1584"/>
    </location>
</feature>
<organism evidence="2 3">
    <name type="scientific">Toxoplasma gondii p89</name>
    <dbReference type="NCBI Taxonomy" id="943119"/>
    <lineage>
        <taxon>Eukaryota</taxon>
        <taxon>Sar</taxon>
        <taxon>Alveolata</taxon>
        <taxon>Apicomplexa</taxon>
        <taxon>Conoidasida</taxon>
        <taxon>Coccidia</taxon>
        <taxon>Eucoccidiorida</taxon>
        <taxon>Eimeriorina</taxon>
        <taxon>Sarcocystidae</taxon>
        <taxon>Toxoplasma</taxon>
    </lineage>
</organism>
<feature type="compositionally biased region" description="Basic and acidic residues" evidence="1">
    <location>
        <begin position="961"/>
        <end position="972"/>
    </location>
</feature>
<evidence type="ECO:0000313" key="3">
    <source>
        <dbReference type="Proteomes" id="UP000028828"/>
    </source>
</evidence>
<feature type="compositionally biased region" description="Polar residues" evidence="1">
    <location>
        <begin position="799"/>
        <end position="816"/>
    </location>
</feature>
<proteinExistence type="predicted"/>
<feature type="compositionally biased region" description="Polar residues" evidence="1">
    <location>
        <begin position="1277"/>
        <end position="1290"/>
    </location>
</feature>
<feature type="compositionally biased region" description="Polar residues" evidence="1">
    <location>
        <begin position="1664"/>
        <end position="1674"/>
    </location>
</feature>
<reference evidence="2 3" key="1">
    <citation type="submission" date="2014-03" db="EMBL/GenBank/DDBJ databases">
        <authorList>
            <person name="Sibley D."/>
            <person name="Venepally P."/>
            <person name="Karamycheva S."/>
            <person name="Hadjithomas M."/>
            <person name="Khan A."/>
            <person name="Brunk B."/>
            <person name="Roos D."/>
            <person name="Caler E."/>
            <person name="Lorenzi H."/>
        </authorList>
    </citation>
    <scope>NUCLEOTIDE SEQUENCE [LARGE SCALE GENOMIC DNA]</scope>
    <source>
        <strain evidence="3">p89</strain>
    </source>
</reference>
<feature type="region of interest" description="Disordered" evidence="1">
    <location>
        <begin position="940"/>
        <end position="975"/>
    </location>
</feature>
<dbReference type="VEuPathDB" id="ToxoDB:TGP89_210210"/>
<feature type="compositionally biased region" description="Polar residues" evidence="1">
    <location>
        <begin position="1478"/>
        <end position="1492"/>
    </location>
</feature>
<feature type="region of interest" description="Disordered" evidence="1">
    <location>
        <begin position="1478"/>
        <end position="1497"/>
    </location>
</feature>
<name>A0A086J7C4_TOXGO</name>
<feature type="compositionally biased region" description="Low complexity" evidence="1">
    <location>
        <begin position="1635"/>
        <end position="1646"/>
    </location>
</feature>
<feature type="region of interest" description="Disordered" evidence="1">
    <location>
        <begin position="799"/>
        <end position="832"/>
    </location>
</feature>
<dbReference type="OrthoDB" id="10344797at2759"/>
<feature type="compositionally biased region" description="Basic and acidic residues" evidence="1">
    <location>
        <begin position="1565"/>
        <end position="1574"/>
    </location>
</feature>
<feature type="compositionally biased region" description="Basic and acidic residues" evidence="1">
    <location>
        <begin position="1254"/>
        <end position="1276"/>
    </location>
</feature>
<accession>A0A086J7C4</accession>
<dbReference type="EMBL" id="AEYI02002498">
    <property type="protein sequence ID" value="KFG28042.1"/>
    <property type="molecule type" value="Genomic_DNA"/>
</dbReference>
<sequence>MSNLSEHTKVPCARSPTEDLRVSSTHSVHPPLFALSACFPQNSGKGKANTVSTTSLVWAASVGGSPVLFPGNVCLRKRLQDSPVTSSDTRKTSEGLVGSQESMVSGTIETERYISPEKGRDRVQGGKKASEFLVAVRRGVTRTVSQSETAGPLPSGTRPELLCTTPVSGRSASGDRSLVCAELCHVAPLHLAVSSTMQMHRVEKKVRTAGEAGQGKSSVTDSVVGTTVVVRETDDVETCLLEERGKLQGGTRTSSRLKGQFSSMCDGVCVSSSPALSTDVFWDSSNEDPEVRLPPHTWPSGFTHPTRFSPHTQHRQSALSLGPECSCGIFGGRGLSIRRPGVHPSSRCWVDSDNHAESSRFKAAPGLSMVVDKREEGRRQEVACSLRELGTSAKHGILRSKQRDGRTECADGCNHKMPSEAEVEICETNTTCRLFGKAVQKDKGKEQPTSIQHVCGVQAEINITCVESRGRKNSDLVSSQCRGNKEAAESGSYCTADPTGGSALSKSVSGLMFGNSAQRDIRCGVLLAREGPLAYNFSTSRYMTDPTVLCSGSRRTNHQDNSSLYSFGPFNYTAGAAVGAPTRSNRGTKIGDCLAHERTEGVHPEAPDDEPARSWPAMAFLFPSPLQKRLKLFATAHSRFKRTMIDLEQGKLRQPRASRLGVPRSTVIDCPTTCNRKLVHVFGRHRRSQLRSPYNIQERRYPADQPWRCCRRELSEGTEKTKEVDQRGRLVSAVHPIEHTGAATQLKDMAHTLNEKNSRTAEEAAHPTWAEGKVGLPDDHDNLMASLFRKAYTTQLNSSKTVASIRHTSADSSTVSESHDDSRPSDFGAEANCGDTIVRRPLGGAGKSRSGVTSLKETRKVNAWKKRIWMESGPAECKTATSKVAEVGKSRQEPHFDDKLFDNCDPRDETQNSEKICLQEIFCQDLMILEFVDETLNQGMRDSNEKKNTGDVACRPSGDCNPRRDRTSDSKQPKLKLQQYCHAGAGTPLPVLMPTEFLSDDSLMTKAEAQRGVQSSLVDTRKSVPTVTGQKRCHDEVHSSLLQKELSPLLCDYWTQTATLVTKAGVTMYYVTTQQIGASSERTDQSVSDGKAEVGNTSMRRTSGLETYSQALGEFDAEPEVNGEIISDDGSLAATGRSGDAPPFVETPANQHGIHQVACVATQPNAALRVDTLSQVPHGIYTRSLGTSFSTVETEEAEGMLAGVFSVVDSGGASGLSGGKSEAKRLKNQHLPGEAERVACRKMAPPIAWTPPFSRDRNGNETLESTRKPPHPDDRWTSGTTAAESCVSRQDSTERITAVVSNTETAALEPENLPPPYVRTVPSAPEPMEGCGQKRSRLLVNSRTGSHGPPPDISAPLTERIRLWPNEDDVEEDESGKQFLESLACRQRCHLATMRPLPSSQDDLTGWWGSTSGSDTEQHSHICDERTSVRAFSRLQQRQGSCISSHIKLSLSEGVPLGPAKSCIEKNERADLHLWQRRTPQPQLSASSAQTLRDSEVLQRQRSDNITLEQTLHSVAKEADTTVQHHVAALGILGLCSASPTFVPQAFQQPVHHQIEQHLLFHQHESQPNHDHHQPSHSCRGPQLLPRADLQPKLVTGSVHMQETNSLFPKSRRSSFCVTSASECASDRVSRRAMPSSRGRASGPPSCDRLPSFRPADHLEENPGHNSAALSQNIRPRGPPSLLADTCPIHPLSEEYPIPLRSADGRHSGGACDVLSSGIFCAGEGDWSSGKECTSCTGNHVSHQWQLQQNHHNILISKNARTTDIPHQPICLPGPPSYRLGGLSSSSFSGETTTAATIGPGIASHHGNGGHRGHGETAGDSWGKGLVRRKERRGVRPPFKRFRCAMVPRVEKCRSRTLDGFASGTLSMRLQLTEPLAPHIEGVTSCKRNTCRRQQQRCPHRRSSSVQQCSENVLNSEGPARALDCPEQYPTTGPISGSSTQWECAPGEHRLNSVLIDQTPSLQNVAEEEMQSLRQLSRTTSPFLVTSRASGGAWVEQPQARTLKCTSLGSLGITLQNEGLGHSRQDPSQVPTYGNVIDPRHQMQRVEAGNTVQCLRECPNEVLPRHRMTVLETVAQSPSIEPLSHPQVATNEKEIQRVAPEQPSCHHGNSPLLEQQEFLYQTPSAPPLRPLALQPPKKGERDEQEQQLLQRRGPFAQAGVSVPRSLARSAQVNIRRLAARLLDDKASVLPLASPEQPRASTLKQTPVVDFPELAIQSLLPSLDGGKSPPLTKPMDYIHLATCSRQQQYGNRGQSKGAMARLVAPPSRSLQSEQRAQVMRSPMSMSAMRFQHQVNHHHHRRIPGFHLESDQSSALETIDRRYAPHAPPPLVSAGRSSPLSRHTSSAILNHRMTCRSLRQQRRA</sequence>
<comment type="caution">
    <text evidence="2">The sequence shown here is derived from an EMBL/GenBank/DDBJ whole genome shotgun (WGS) entry which is preliminary data.</text>
</comment>
<dbReference type="Proteomes" id="UP000028828">
    <property type="component" value="Unassembled WGS sequence"/>
</dbReference>